<accession>A0A7S4C691</accession>
<gene>
    <name evidence="1" type="ORF">PCAR00345_LOCUS40956</name>
</gene>
<dbReference type="EMBL" id="HBIZ01066874">
    <property type="protein sequence ID" value="CAE0788247.1"/>
    <property type="molecule type" value="Transcribed_RNA"/>
</dbReference>
<protein>
    <submittedName>
        <fullName evidence="1">Uncharacterized protein</fullName>
    </submittedName>
</protein>
<sequence>MGGEPQLHALKFDGTPPEIHGEELGTVDLGAIGGVGVRAVTHLAWEAAGRRLAVGWTASTGVEIPSDANTRSNLEAHVSILATTTSPSLRIRTVGQLQGHSCGTSLGAISFSQSVPGAALLTAAWQDGHTTLLPLYV</sequence>
<dbReference type="AlphaFoldDB" id="A0A7S4C691"/>
<proteinExistence type="predicted"/>
<name>A0A7S4C691_CHRCT</name>
<reference evidence="1" key="1">
    <citation type="submission" date="2021-01" db="EMBL/GenBank/DDBJ databases">
        <authorList>
            <person name="Corre E."/>
            <person name="Pelletier E."/>
            <person name="Niang G."/>
            <person name="Scheremetjew M."/>
            <person name="Finn R."/>
            <person name="Kale V."/>
            <person name="Holt S."/>
            <person name="Cochrane G."/>
            <person name="Meng A."/>
            <person name="Brown T."/>
            <person name="Cohen L."/>
        </authorList>
    </citation>
    <scope>NUCLEOTIDE SEQUENCE</scope>
    <source>
        <strain evidence="1">CCMP645</strain>
    </source>
</reference>
<evidence type="ECO:0000313" key="1">
    <source>
        <dbReference type="EMBL" id="CAE0788247.1"/>
    </source>
</evidence>
<organism evidence="1">
    <name type="scientific">Chrysotila carterae</name>
    <name type="common">Marine alga</name>
    <name type="synonym">Syracosphaera carterae</name>
    <dbReference type="NCBI Taxonomy" id="13221"/>
    <lineage>
        <taxon>Eukaryota</taxon>
        <taxon>Haptista</taxon>
        <taxon>Haptophyta</taxon>
        <taxon>Prymnesiophyceae</taxon>
        <taxon>Isochrysidales</taxon>
        <taxon>Isochrysidaceae</taxon>
        <taxon>Chrysotila</taxon>
    </lineage>
</organism>